<dbReference type="RefSeq" id="WP_320002704.1">
    <property type="nucleotide sequence ID" value="NZ_JAUHJS010000001.1"/>
</dbReference>
<name>A0ABT8F1K5_9BACT</name>
<keyword evidence="1" id="KW-0812">Transmembrane</keyword>
<keyword evidence="3" id="KW-1185">Reference proteome</keyword>
<dbReference type="EMBL" id="JAUHJS010000001">
    <property type="protein sequence ID" value="MDN4164178.1"/>
    <property type="molecule type" value="Genomic_DNA"/>
</dbReference>
<feature type="transmembrane region" description="Helical" evidence="1">
    <location>
        <begin position="20"/>
        <end position="39"/>
    </location>
</feature>
<accession>A0ABT8F1K5</accession>
<comment type="caution">
    <text evidence="2">The sequence shown here is derived from an EMBL/GenBank/DDBJ whole genome shotgun (WGS) entry which is preliminary data.</text>
</comment>
<keyword evidence="1" id="KW-0472">Membrane</keyword>
<keyword evidence="1" id="KW-1133">Transmembrane helix</keyword>
<evidence type="ECO:0000256" key="1">
    <source>
        <dbReference type="SAM" id="Phobius"/>
    </source>
</evidence>
<evidence type="ECO:0000313" key="2">
    <source>
        <dbReference type="EMBL" id="MDN4164178.1"/>
    </source>
</evidence>
<proteinExistence type="predicted"/>
<organism evidence="2 3">
    <name type="scientific">Shiella aurantiaca</name>
    <dbReference type="NCBI Taxonomy" id="3058365"/>
    <lineage>
        <taxon>Bacteria</taxon>
        <taxon>Pseudomonadati</taxon>
        <taxon>Bacteroidota</taxon>
        <taxon>Cytophagia</taxon>
        <taxon>Cytophagales</taxon>
        <taxon>Shiellaceae</taxon>
        <taxon>Shiella</taxon>
    </lineage>
</organism>
<gene>
    <name evidence="2" type="ORF">QWY31_01630</name>
</gene>
<reference evidence="2" key="1">
    <citation type="submission" date="2023-06" db="EMBL/GenBank/DDBJ databases">
        <title>Cytophagales bacterium Strain LB-30, isolated from soil.</title>
        <authorList>
            <person name="Liu B."/>
        </authorList>
    </citation>
    <scope>NUCLEOTIDE SEQUENCE</scope>
    <source>
        <strain evidence="2">LB-30</strain>
    </source>
</reference>
<evidence type="ECO:0000313" key="3">
    <source>
        <dbReference type="Proteomes" id="UP001168552"/>
    </source>
</evidence>
<dbReference type="Proteomes" id="UP001168552">
    <property type="component" value="Unassembled WGS sequence"/>
</dbReference>
<sequence>MKLFGTNTRSIKTWLFENFVDFLGIFISIILAFTLENYGEEQKEREKESVYLKSMYENLNSDIHKMEIRVYDYEKKMEACLTIIQSLDAGYVHHKDTIITLLNRELDYINLHSPDNSTYESLKYSGDLRLITNSNFKIMLSELDKNYTSLDNQGAELVSYVRGPQWRGFLLDNIDIKTSSSLDNSEHFQIQFNNRTIHLFKLLEIYYYGLSATIGKAEQVKTALEEEMLAKEVVFTKYEDEEN</sequence>
<protein>
    <submittedName>
        <fullName evidence="2">Uncharacterized protein</fullName>
    </submittedName>
</protein>